<feature type="compositionally biased region" description="Basic and acidic residues" evidence="1">
    <location>
        <begin position="1207"/>
        <end position="1241"/>
    </location>
</feature>
<organism evidence="3 4">
    <name type="scientific">Brucella daejeonensis</name>
    <dbReference type="NCBI Taxonomy" id="659015"/>
    <lineage>
        <taxon>Bacteria</taxon>
        <taxon>Pseudomonadati</taxon>
        <taxon>Pseudomonadota</taxon>
        <taxon>Alphaproteobacteria</taxon>
        <taxon>Hyphomicrobiales</taxon>
        <taxon>Brucellaceae</taxon>
        <taxon>Brucella/Ochrobactrum group</taxon>
        <taxon>Brucella</taxon>
    </lineage>
</organism>
<proteinExistence type="predicted"/>
<reference evidence="3 4" key="1">
    <citation type="submission" date="2020-08" db="EMBL/GenBank/DDBJ databases">
        <title>Genomic Encyclopedia of Type Strains, Phase IV (KMG-IV): sequencing the most valuable type-strain genomes for metagenomic binning, comparative biology and taxonomic classification.</title>
        <authorList>
            <person name="Goeker M."/>
        </authorList>
    </citation>
    <scope>NUCLEOTIDE SEQUENCE [LARGE SCALE GENOMIC DNA]</scope>
    <source>
        <strain evidence="3 4">DSM 26944</strain>
    </source>
</reference>
<comment type="caution">
    <text evidence="3">The sequence shown here is derived from an EMBL/GenBank/DDBJ whole genome shotgun (WGS) entry which is preliminary data.</text>
</comment>
<dbReference type="GO" id="GO:0005886">
    <property type="term" value="C:plasma membrane"/>
    <property type="evidence" value="ECO:0007669"/>
    <property type="project" value="TreeGrafter"/>
</dbReference>
<accession>A0A7W9ENF6</accession>
<evidence type="ECO:0000313" key="3">
    <source>
        <dbReference type="EMBL" id="MBB5702691.1"/>
    </source>
</evidence>
<feature type="region of interest" description="Disordered" evidence="1">
    <location>
        <begin position="646"/>
        <end position="674"/>
    </location>
</feature>
<evidence type="ECO:0000313" key="4">
    <source>
        <dbReference type="Proteomes" id="UP000555546"/>
    </source>
</evidence>
<dbReference type="InterPro" id="IPR017023">
    <property type="entry name" value="UCP034039"/>
</dbReference>
<dbReference type="PIRSF" id="PIRSF034039">
    <property type="entry name" value="UCP034039"/>
    <property type="match status" value="1"/>
</dbReference>
<dbReference type="EMBL" id="JACIJG010000008">
    <property type="protein sequence ID" value="MBB5702691.1"/>
    <property type="molecule type" value="Genomic_DNA"/>
</dbReference>
<feature type="domain" description="AsmA" evidence="2">
    <location>
        <begin position="3"/>
        <end position="224"/>
    </location>
</feature>
<dbReference type="GO" id="GO:0090313">
    <property type="term" value="P:regulation of protein targeting to membrane"/>
    <property type="evidence" value="ECO:0007669"/>
    <property type="project" value="TreeGrafter"/>
</dbReference>
<dbReference type="InterPro" id="IPR007844">
    <property type="entry name" value="AsmA"/>
</dbReference>
<feature type="compositionally biased region" description="Basic and acidic residues" evidence="1">
    <location>
        <begin position="658"/>
        <end position="671"/>
    </location>
</feature>
<dbReference type="RefSeq" id="WP_183652942.1">
    <property type="nucleotide sequence ID" value="NZ_JACIJG010000008.1"/>
</dbReference>
<dbReference type="PANTHER" id="PTHR30441:SF4">
    <property type="entry name" value="PROTEIN ASMA"/>
    <property type="match status" value="1"/>
</dbReference>
<gene>
    <name evidence="3" type="ORF">FHS76_002575</name>
</gene>
<dbReference type="Proteomes" id="UP000555546">
    <property type="component" value="Unassembled WGS sequence"/>
</dbReference>
<feature type="region of interest" description="Disordered" evidence="1">
    <location>
        <begin position="1207"/>
        <end position="1279"/>
    </location>
</feature>
<evidence type="ECO:0000256" key="1">
    <source>
        <dbReference type="SAM" id="MobiDB-lite"/>
    </source>
</evidence>
<dbReference type="Pfam" id="PF05170">
    <property type="entry name" value="AsmA"/>
    <property type="match status" value="1"/>
</dbReference>
<name>A0A7W9ENF6_9HYPH</name>
<feature type="compositionally biased region" description="Polar residues" evidence="1">
    <location>
        <begin position="1256"/>
        <end position="1273"/>
    </location>
</feature>
<evidence type="ECO:0000259" key="2">
    <source>
        <dbReference type="Pfam" id="PF05170"/>
    </source>
</evidence>
<dbReference type="PANTHER" id="PTHR30441">
    <property type="entry name" value="DUF748 DOMAIN-CONTAINING PROTEIN"/>
    <property type="match status" value="1"/>
</dbReference>
<protein>
    <submittedName>
        <fullName evidence="3">Uncharacterized protein involved in outer membrane biogenesis</fullName>
    </submittedName>
</protein>
<keyword evidence="4" id="KW-1185">Reference proteome</keyword>
<dbReference type="AlphaFoldDB" id="A0A7W9ENF6"/>
<dbReference type="InterPro" id="IPR052894">
    <property type="entry name" value="AsmA-related"/>
</dbReference>
<sequence length="1279" mass="135080">MGRIFVIVGGLLVLLLTAALIVPPFVDWSGYRADFEREATRILGRPVKVAGDVSARLLPFPSVAFSDVRVGADATHPVMTVDTFSMDAELMPFLRGQLLIFDMRVDRPRATISLDKNGKIDWAIRPSTPLDPTKIRVERLSIKDGEITLREDASGRSHTASEINTVMSANSLAGPWQANGTLTVQGKKLAFDLASGEAKADGSLRVRARISPDAIPASFETDGDVTVSDGQIGYAGEFSLRSSDVDAKTGRDQKTATEKPFFSDLRVTGKFTADRNRFDASEFRIEQGPADNPYVVDGKAFIDYGDKPHFEVSADGQQLFWGANETTSDEQSGSAMPLADRIAIARRVLEQMPIPSIPGNVDLRLPAVIAGGTTIRSVTVSAEPDGRDWNIRQFAADLPGRTKVEAKGKLSVGRDFGFKGDMLVASRQPSGLAGWLNETVDDSVRKLDGAGFSGKVDLREGMQRIDNLEIALGQTSLKGSLVREVKGLAQPAIALELNGGAVKSDALQAFIAFFSGGDGLSFLDGQSLNLAFKAGPVRYQDMDAGNVDIAVRLHDGRFDFDRLLVADVAGTTLTATGIYEPFANTPSGSLDATILSGDLTRFLSLMANRYPQLPLFRALSMRAAGFPGLFEDSEINVVANAVAPSVSQAETSPARSGASKEKSARPAEAKNRISPGVGEFSFSVTGKTGGMKLDLSGTASGGEGESEPLQMQLNGTATSKQGETVLALIGLPSLPLGLAGELTADLSMQGAPSAGMRTLLKLTALDGSAVADGVISLVGGDIAASGKAQLKSADLQPFIVTAGYALPGFGEGLSADLASDFQFAKGILRFPNLAGKLDGEDVSARLEANFADSGLPQLKGEAKLATLEVDSLAAIMLGQDAFDPAKPTAKTIWPHGAFAVRPSLPLLLDMKLNVAQARMDGFGTATEFSTRLQKTMDGMELGELTANWAGGYLVGDVSLRNSDRNALLSADLKWSGADLKHFYRLENGAAPLGGVAKATVNLNGSGDSVASLIASLAGTAILDVENFTVNGVDGTALPAMIAAADATGDQPSDAGKLASKQFIGIAERATGQGTFAPGNARFDFTISGGVARMAAANLNDGNAALLSDMQFDLSTLGVGGNGTLTFQNGSGADTGIAPQVTFMLGGTFDAPSVSFDRQPLVQFLTQRALQREQERVESMQAGLMEKQRLRRQLGLFEADEAERDRLQRAEEARRRADASARDAAEKKAEEARRLEAVRSRADQPAVDAEAPFSSPEGGQSLNEFLKSLEQTSPTPVPQP</sequence>